<dbReference type="AlphaFoldDB" id="I3IMT3"/>
<dbReference type="STRING" id="247490.KSU1_C1432"/>
<dbReference type="Proteomes" id="UP000002985">
    <property type="component" value="Unassembled WGS sequence"/>
</dbReference>
<sequence length="66" mass="7903">MAKIIPIIPELDYKHLISSFLYSFNHRILKKIKKTLTINFHFRNLLEADYLSLKFIQNLRQISLSL</sequence>
<accession>I3IMT3</accession>
<gene>
    <name evidence="1" type="ORF">KSU1_C1432</name>
</gene>
<organism evidence="1 2">
    <name type="scientific">Candidatus Jettenia caeni</name>
    <dbReference type="NCBI Taxonomy" id="247490"/>
    <lineage>
        <taxon>Bacteria</taxon>
        <taxon>Pseudomonadati</taxon>
        <taxon>Planctomycetota</taxon>
        <taxon>Candidatus Brocadiia</taxon>
        <taxon>Candidatus Brocadiales</taxon>
        <taxon>Candidatus Brocadiaceae</taxon>
        <taxon>Candidatus Jettenia</taxon>
    </lineage>
</organism>
<protein>
    <submittedName>
        <fullName evidence="1">Uncharacterized protein</fullName>
    </submittedName>
</protein>
<reference evidence="1 2" key="1">
    <citation type="journal article" date="2012" name="FEBS Lett.">
        <title>Anammox organism KSU-1 expresses a NirK-type copper-containing nitrite reductase instead of a NirS-type with cytochrome cd1.</title>
        <authorList>
            <person name="Hira D."/>
            <person name="Toh H."/>
            <person name="Migita C.T."/>
            <person name="Okubo H."/>
            <person name="Nishiyama T."/>
            <person name="Hattori M."/>
            <person name="Furukawa K."/>
            <person name="Fujii T."/>
        </authorList>
    </citation>
    <scope>NUCLEOTIDE SEQUENCE [LARGE SCALE GENOMIC DNA]</scope>
</reference>
<name>I3IMT3_9BACT</name>
<keyword evidence="2" id="KW-1185">Reference proteome</keyword>
<evidence type="ECO:0000313" key="1">
    <source>
        <dbReference type="EMBL" id="GAB63028.1"/>
    </source>
</evidence>
<dbReference type="EMBL" id="BAFH01000003">
    <property type="protein sequence ID" value="GAB63028.1"/>
    <property type="molecule type" value="Genomic_DNA"/>
</dbReference>
<evidence type="ECO:0000313" key="2">
    <source>
        <dbReference type="Proteomes" id="UP000002985"/>
    </source>
</evidence>
<comment type="caution">
    <text evidence="1">The sequence shown here is derived from an EMBL/GenBank/DDBJ whole genome shotgun (WGS) entry which is preliminary data.</text>
</comment>
<proteinExistence type="predicted"/>